<dbReference type="InterPro" id="IPR046373">
    <property type="entry name" value="Acyl-CoA_Oxase/DH_mid-dom_sf"/>
</dbReference>
<evidence type="ECO:0000256" key="1">
    <source>
        <dbReference type="ARBA" id="ARBA00001974"/>
    </source>
</evidence>
<accession>A0ABY5TPV2</accession>
<name>A0ABY5TPV2_9GAMM</name>
<proteinExistence type="inferred from homology"/>
<dbReference type="InterPro" id="IPR025878">
    <property type="entry name" value="Acyl-CoA_dh-like_C_dom"/>
</dbReference>
<dbReference type="PROSITE" id="PS00073">
    <property type="entry name" value="ACYL_COA_DH_2"/>
    <property type="match status" value="1"/>
</dbReference>
<evidence type="ECO:0000259" key="8">
    <source>
        <dbReference type="Pfam" id="PF02771"/>
    </source>
</evidence>
<evidence type="ECO:0000256" key="3">
    <source>
        <dbReference type="ARBA" id="ARBA00022630"/>
    </source>
</evidence>
<keyword evidence="3 5" id="KW-0285">Flavoprotein</keyword>
<feature type="domain" description="Acyl-CoA oxidase/dehydrogenase middle" evidence="7">
    <location>
        <begin position="161"/>
        <end position="268"/>
    </location>
</feature>
<evidence type="ECO:0000256" key="2">
    <source>
        <dbReference type="ARBA" id="ARBA00009347"/>
    </source>
</evidence>
<dbReference type="InterPro" id="IPR013786">
    <property type="entry name" value="AcylCoA_DH/ox_N"/>
</dbReference>
<organism evidence="10 11">
    <name type="scientific">SAR92 clade bacterium H455</name>
    <dbReference type="NCBI Taxonomy" id="2974818"/>
    <lineage>
        <taxon>Bacteria</taxon>
        <taxon>Pseudomonadati</taxon>
        <taxon>Pseudomonadota</taxon>
        <taxon>Gammaproteobacteria</taxon>
        <taxon>Cellvibrionales</taxon>
        <taxon>Porticoccaceae</taxon>
        <taxon>SAR92 clade</taxon>
    </lineage>
</organism>
<dbReference type="EMBL" id="CP103416">
    <property type="protein sequence ID" value="UVW34333.1"/>
    <property type="molecule type" value="Genomic_DNA"/>
</dbReference>
<evidence type="ECO:0000259" key="9">
    <source>
        <dbReference type="Pfam" id="PF12806"/>
    </source>
</evidence>
<evidence type="ECO:0000256" key="5">
    <source>
        <dbReference type="RuleBase" id="RU362125"/>
    </source>
</evidence>
<dbReference type="Proteomes" id="UP001059934">
    <property type="component" value="Chromosome"/>
</dbReference>
<feature type="domain" description="Acyl-CoA dehydrogenase/oxidase C-terminal" evidence="6">
    <location>
        <begin position="283"/>
        <end position="452"/>
    </location>
</feature>
<evidence type="ECO:0000259" key="6">
    <source>
        <dbReference type="Pfam" id="PF00441"/>
    </source>
</evidence>
<dbReference type="InterPro" id="IPR009100">
    <property type="entry name" value="AcylCoA_DH/oxidase_NM_dom_sf"/>
</dbReference>
<reference evidence="10" key="1">
    <citation type="submission" date="2022-08" db="EMBL/GenBank/DDBJ databases">
        <title>Catabolic pathway analysis in culturable SAR92 clade bacteria reveals their overlooked roles in DMSP degradation in coastal seas.</title>
        <authorList>
            <person name="He X."/>
            <person name="Zhang X."/>
            <person name="Zhang Y."/>
        </authorList>
    </citation>
    <scope>NUCLEOTIDE SEQUENCE</scope>
    <source>
        <strain evidence="10">H455</strain>
    </source>
</reference>
<dbReference type="SUPFAM" id="SSF56645">
    <property type="entry name" value="Acyl-CoA dehydrogenase NM domain-like"/>
    <property type="match status" value="1"/>
</dbReference>
<evidence type="ECO:0000313" key="10">
    <source>
        <dbReference type="EMBL" id="UVW34333.1"/>
    </source>
</evidence>
<dbReference type="InterPro" id="IPR036250">
    <property type="entry name" value="AcylCo_DH-like_C"/>
</dbReference>
<dbReference type="Pfam" id="PF02771">
    <property type="entry name" value="Acyl-CoA_dh_N"/>
    <property type="match status" value="1"/>
</dbReference>
<evidence type="ECO:0000259" key="7">
    <source>
        <dbReference type="Pfam" id="PF02770"/>
    </source>
</evidence>
<feature type="domain" description="Acyl-CoA dehydrogenase/oxidase N-terminal" evidence="8">
    <location>
        <begin position="72"/>
        <end position="156"/>
    </location>
</feature>
<comment type="cofactor">
    <cofactor evidence="1 5">
        <name>FAD</name>
        <dbReference type="ChEBI" id="CHEBI:57692"/>
    </cofactor>
</comment>
<dbReference type="Gene3D" id="1.20.140.10">
    <property type="entry name" value="Butyryl-CoA Dehydrogenase, subunit A, domain 3"/>
    <property type="match status" value="1"/>
</dbReference>
<dbReference type="InterPro" id="IPR006091">
    <property type="entry name" value="Acyl-CoA_Oxase/DH_mid-dom"/>
</dbReference>
<evidence type="ECO:0000256" key="4">
    <source>
        <dbReference type="ARBA" id="ARBA00022827"/>
    </source>
</evidence>
<dbReference type="InterPro" id="IPR009075">
    <property type="entry name" value="AcylCo_DH/oxidase_C"/>
</dbReference>
<dbReference type="SUPFAM" id="SSF47203">
    <property type="entry name" value="Acyl-CoA dehydrogenase C-terminal domain-like"/>
    <property type="match status" value="1"/>
</dbReference>
<dbReference type="Gene3D" id="2.40.110.10">
    <property type="entry name" value="Butyryl-CoA Dehydrogenase, subunit A, domain 2"/>
    <property type="match status" value="1"/>
</dbReference>
<dbReference type="PANTHER" id="PTHR42803:SF3">
    <property type="entry name" value="ACYL-COA DEHYDROGENASE-RELATED"/>
    <property type="match status" value="1"/>
</dbReference>
<feature type="domain" description="Acetyl-CoA dehydrogenase-like C-terminal" evidence="9">
    <location>
        <begin position="470"/>
        <end position="592"/>
    </location>
</feature>
<dbReference type="Pfam" id="PF12806">
    <property type="entry name" value="Acyl-CoA_dh_C"/>
    <property type="match status" value="1"/>
</dbReference>
<keyword evidence="4 5" id="KW-0274">FAD</keyword>
<keyword evidence="11" id="KW-1185">Reference proteome</keyword>
<protein>
    <submittedName>
        <fullName evidence="10">Acyl-CoA dehydrogenase</fullName>
    </submittedName>
</protein>
<keyword evidence="5" id="KW-0560">Oxidoreductase</keyword>
<comment type="similarity">
    <text evidence="2 5">Belongs to the acyl-CoA dehydrogenase family.</text>
</comment>
<dbReference type="InterPro" id="IPR006089">
    <property type="entry name" value="Acyl-CoA_DH_CS"/>
</dbReference>
<dbReference type="Gene3D" id="1.10.540.10">
    <property type="entry name" value="Acyl-CoA dehydrogenase/oxidase, N-terminal domain"/>
    <property type="match status" value="1"/>
</dbReference>
<gene>
    <name evidence="10" type="ORF">NYF23_09925</name>
</gene>
<dbReference type="InterPro" id="IPR037069">
    <property type="entry name" value="AcylCoA_DH/ox_N_sf"/>
</dbReference>
<dbReference type="PANTHER" id="PTHR42803">
    <property type="entry name" value="ACYL-COA DEHYDROGENASE"/>
    <property type="match status" value="1"/>
</dbReference>
<dbReference type="InterPro" id="IPR052166">
    <property type="entry name" value="Diverse_Acyl-CoA_DH"/>
</dbReference>
<evidence type="ECO:0000313" key="11">
    <source>
        <dbReference type="Proteomes" id="UP001059934"/>
    </source>
</evidence>
<dbReference type="Pfam" id="PF00441">
    <property type="entry name" value="Acyl-CoA_dh_1"/>
    <property type="match status" value="1"/>
</dbReference>
<sequence>MSMIVNRRDLDFILYETLGLDEIFKSERYADYDRESLDAMMDLSQTIAEDQFLSCAAKLDANEPQFVDGKVETIPELKEAIAAYQESGLCASAYDTDIGGMQLPWMADQALNSMFVCANNPAHIYLFLTQGVANMLNVCGSDELKDKYLPNLVDGKWFGTMCLSETQAGSSLADIRTKAEPKADGSYALSGTKMWISGGEQDLTENIVHMVLAKIPGSPPGVKGISLFLVPKNRVNDDGTIGESNNVALAGLNHKMGCRGATNCLLNFGESGESIGYLVGEPNQGLANMFHMMNEARISVGMSAVMSALGGYLYSLDYARNRPQGRPLVNRNPEDPQVMISEHADIKRMLMTQKAFVEGAQTLMYYCAELIDTNKLSSTDQAANQRRDLLLDLLTPICKSWPSEFCLEANKLAIQVLGGYGYTREYPVERLYRDNRLNHIHEGTWGIQGIDILGRKVRMQNGAAVEILRQEMQATIDSAAGHSELGIYCGLLNEYLTLIEQTISAIGEAEDPSLALANATIFLDAMGHLVIAWMWLKQGVAAVEGKQKGNAADDAFYDGKVAAMRFFFRYELPKIRPNLSLVAELDSTCYDLTAEQFIGV</sequence>
<dbReference type="Pfam" id="PF02770">
    <property type="entry name" value="Acyl-CoA_dh_M"/>
    <property type="match status" value="1"/>
</dbReference>